<name>A0A7X0RVI4_9BACL</name>
<proteinExistence type="predicted"/>
<gene>
    <name evidence="1" type="ORF">H7C19_27565</name>
</gene>
<dbReference type="PROSITE" id="PS51257">
    <property type="entry name" value="PROKAR_LIPOPROTEIN"/>
    <property type="match status" value="1"/>
</dbReference>
<accession>A0A7X0RVI4</accession>
<dbReference type="PANTHER" id="PTHR43649">
    <property type="entry name" value="ARABINOSE-BINDING PROTEIN-RELATED"/>
    <property type="match status" value="1"/>
</dbReference>
<keyword evidence="2" id="KW-1185">Reference proteome</keyword>
<protein>
    <submittedName>
        <fullName evidence="1">Extracellular solute-binding protein</fullName>
    </submittedName>
</protein>
<dbReference type="SUPFAM" id="SSF53850">
    <property type="entry name" value="Periplasmic binding protein-like II"/>
    <property type="match status" value="1"/>
</dbReference>
<dbReference type="PANTHER" id="PTHR43649:SF12">
    <property type="entry name" value="DIACETYLCHITOBIOSE BINDING PROTEIN DASA"/>
    <property type="match status" value="1"/>
</dbReference>
<dbReference type="InterPro" id="IPR050490">
    <property type="entry name" value="Bact_solute-bd_prot1"/>
</dbReference>
<reference evidence="1 2" key="1">
    <citation type="submission" date="2020-08" db="EMBL/GenBank/DDBJ databases">
        <title>Cohnella phylogeny.</title>
        <authorList>
            <person name="Dunlap C."/>
        </authorList>
    </citation>
    <scope>NUCLEOTIDE SEQUENCE [LARGE SCALE GENOMIC DNA]</scope>
    <source>
        <strain evidence="1 2">DSM 28246</strain>
    </source>
</reference>
<evidence type="ECO:0000313" key="2">
    <source>
        <dbReference type="Proteomes" id="UP000547209"/>
    </source>
</evidence>
<comment type="caution">
    <text evidence="1">The sequence shown here is derived from an EMBL/GenBank/DDBJ whole genome shotgun (WGS) entry which is preliminary data.</text>
</comment>
<dbReference type="InterPro" id="IPR006059">
    <property type="entry name" value="SBP"/>
</dbReference>
<dbReference type="AlphaFoldDB" id="A0A7X0RVI4"/>
<sequence length="440" mass="48065">MFTRNRKMQMLLIVLLIASIGLIGCGKNSSNGNGDGETSADKIKLTIGHFDVDENGALFRDALEEFRKEHPAVNLVEEAVPHDPYRVKMTTLGASGELPDLFVANGSMLIDYIPKGYVGTFNEALDQDPEWKNGFLPNSFDEFTTDGKIYGVPTAMFSVHVIYYNKELFEKAGIASFPKTWEEFTTAIHKLKDSGVTPIAMGNKSNVPVGSVLFGTLADRYTGTDWFKAMKEGKAKFTDPEFVNALKALQDLAKMGTFNPDINSIDGDQARTLYYNKQAAMMVDGAWAVTNISRDAPEDVQKATGLAILPAVPGGKGDPLSVAGGSGWSLAYNSKLTGAKKDAAIALIKKVSGQEYGRKKIENNGQPPVKVTDYDESKLSPLAVDYFKLMSDKKFSPIYDIQLSPALVEVIYKGLQDLLIGSATPEELSKKIQTVRDTQK</sequence>
<dbReference type="Gene3D" id="3.40.190.10">
    <property type="entry name" value="Periplasmic binding protein-like II"/>
    <property type="match status" value="2"/>
</dbReference>
<dbReference type="Proteomes" id="UP000547209">
    <property type="component" value="Unassembled WGS sequence"/>
</dbReference>
<evidence type="ECO:0000313" key="1">
    <source>
        <dbReference type="EMBL" id="MBB6674447.1"/>
    </source>
</evidence>
<dbReference type="EMBL" id="JACJVP010000047">
    <property type="protein sequence ID" value="MBB6674447.1"/>
    <property type="molecule type" value="Genomic_DNA"/>
</dbReference>
<organism evidence="1 2">
    <name type="scientific">Cohnella nanjingensis</name>
    <dbReference type="NCBI Taxonomy" id="1387779"/>
    <lineage>
        <taxon>Bacteria</taxon>
        <taxon>Bacillati</taxon>
        <taxon>Bacillota</taxon>
        <taxon>Bacilli</taxon>
        <taxon>Bacillales</taxon>
        <taxon>Paenibacillaceae</taxon>
        <taxon>Cohnella</taxon>
    </lineage>
</organism>
<dbReference type="Pfam" id="PF01547">
    <property type="entry name" value="SBP_bac_1"/>
    <property type="match status" value="1"/>
</dbReference>